<comment type="caution">
    <text evidence="2">The sequence shown here is derived from an EMBL/GenBank/DDBJ whole genome shotgun (WGS) entry which is preliminary data.</text>
</comment>
<evidence type="ECO:0000256" key="1">
    <source>
        <dbReference type="SAM" id="SignalP"/>
    </source>
</evidence>
<keyword evidence="1" id="KW-0732">Signal</keyword>
<dbReference type="EMBL" id="MHTE01000016">
    <property type="protein sequence ID" value="OHA56993.1"/>
    <property type="molecule type" value="Genomic_DNA"/>
</dbReference>
<feature type="signal peptide" evidence="1">
    <location>
        <begin position="1"/>
        <end position="19"/>
    </location>
</feature>
<name>A0A1G2Q948_9BACT</name>
<evidence type="ECO:0000313" key="3">
    <source>
        <dbReference type="Proteomes" id="UP000178226"/>
    </source>
</evidence>
<organism evidence="2 3">
    <name type="scientific">Candidatus Veblenbacteria bacterium RIFOXYC2_FULL_42_11</name>
    <dbReference type="NCBI Taxonomy" id="1802428"/>
    <lineage>
        <taxon>Bacteria</taxon>
        <taxon>Candidatus Vebleniibacteriota</taxon>
    </lineage>
</organism>
<dbReference type="AlphaFoldDB" id="A0A1G2Q948"/>
<protein>
    <submittedName>
        <fullName evidence="2">Uncharacterized protein</fullName>
    </submittedName>
</protein>
<proteinExistence type="predicted"/>
<reference evidence="2 3" key="1">
    <citation type="journal article" date="2016" name="Nat. Commun.">
        <title>Thousands of microbial genomes shed light on interconnected biogeochemical processes in an aquifer system.</title>
        <authorList>
            <person name="Anantharaman K."/>
            <person name="Brown C.T."/>
            <person name="Hug L.A."/>
            <person name="Sharon I."/>
            <person name="Castelle C.J."/>
            <person name="Probst A.J."/>
            <person name="Thomas B.C."/>
            <person name="Singh A."/>
            <person name="Wilkins M.J."/>
            <person name="Karaoz U."/>
            <person name="Brodie E.L."/>
            <person name="Williams K.H."/>
            <person name="Hubbard S.S."/>
            <person name="Banfield J.F."/>
        </authorList>
    </citation>
    <scope>NUCLEOTIDE SEQUENCE [LARGE SCALE GENOMIC DNA]</scope>
</reference>
<dbReference type="Proteomes" id="UP000178226">
    <property type="component" value="Unassembled WGS sequence"/>
</dbReference>
<gene>
    <name evidence="2" type="ORF">A2441_04265</name>
</gene>
<sequence>MKKCILLASLIFFLVFASGAVGQAAYSDQSNIVVKNYYLSNSVIVEYQKGDCFGIGSWYAYFDFEFLQPGEYEINFIGAKDTQNEYPDDFTVIVGDKPINIVKYKKINCQPLDATVKIKRKSKDTTNIEQHHFFDPVTG</sequence>
<evidence type="ECO:0000313" key="2">
    <source>
        <dbReference type="EMBL" id="OHA56993.1"/>
    </source>
</evidence>
<accession>A0A1G2Q948</accession>
<feature type="chain" id="PRO_5009584032" evidence="1">
    <location>
        <begin position="20"/>
        <end position="139"/>
    </location>
</feature>